<evidence type="ECO:0000313" key="1">
    <source>
        <dbReference type="EMBL" id="GMS99965.1"/>
    </source>
</evidence>
<proteinExistence type="predicted"/>
<dbReference type="EMBL" id="BTSX01000005">
    <property type="protein sequence ID" value="GMS99965.1"/>
    <property type="molecule type" value="Genomic_DNA"/>
</dbReference>
<evidence type="ECO:0000313" key="2">
    <source>
        <dbReference type="Proteomes" id="UP001432027"/>
    </source>
</evidence>
<dbReference type="AlphaFoldDB" id="A0AAV5TZG9"/>
<sequence length="109" mass="12592">RDVPIPDYNTMLIKNFMEKLRSYLKAMSSRKLSEMPTFGLCALTEESATLCTWDSFAPLFIPLAQAMLIALPKLCDEMELICWECPCRIFTPVNLLDHLMDDNHVEMME</sequence>
<dbReference type="Proteomes" id="UP001432027">
    <property type="component" value="Unassembled WGS sequence"/>
</dbReference>
<comment type="caution">
    <text evidence="1">The sequence shown here is derived from an EMBL/GenBank/DDBJ whole genome shotgun (WGS) entry which is preliminary data.</text>
</comment>
<keyword evidence="2" id="KW-1185">Reference proteome</keyword>
<protein>
    <recommendedName>
        <fullName evidence="3">C2H2-type domain-containing protein</fullName>
    </recommendedName>
</protein>
<name>A0AAV5TZG9_9BILA</name>
<feature type="non-terminal residue" evidence="1">
    <location>
        <position position="109"/>
    </location>
</feature>
<reference evidence="1" key="1">
    <citation type="submission" date="2023-10" db="EMBL/GenBank/DDBJ databases">
        <title>Genome assembly of Pristionchus species.</title>
        <authorList>
            <person name="Yoshida K."/>
            <person name="Sommer R.J."/>
        </authorList>
    </citation>
    <scope>NUCLEOTIDE SEQUENCE</scope>
    <source>
        <strain evidence="1">RS0144</strain>
    </source>
</reference>
<organism evidence="1 2">
    <name type="scientific">Pristionchus entomophagus</name>
    <dbReference type="NCBI Taxonomy" id="358040"/>
    <lineage>
        <taxon>Eukaryota</taxon>
        <taxon>Metazoa</taxon>
        <taxon>Ecdysozoa</taxon>
        <taxon>Nematoda</taxon>
        <taxon>Chromadorea</taxon>
        <taxon>Rhabditida</taxon>
        <taxon>Rhabditina</taxon>
        <taxon>Diplogasteromorpha</taxon>
        <taxon>Diplogasteroidea</taxon>
        <taxon>Neodiplogasteridae</taxon>
        <taxon>Pristionchus</taxon>
    </lineage>
</organism>
<accession>A0AAV5TZG9</accession>
<gene>
    <name evidence="1" type="ORF">PENTCL1PPCAC_22140</name>
</gene>
<evidence type="ECO:0008006" key="3">
    <source>
        <dbReference type="Google" id="ProtNLM"/>
    </source>
</evidence>
<feature type="non-terminal residue" evidence="1">
    <location>
        <position position="1"/>
    </location>
</feature>